<dbReference type="Proteomes" id="UP000317036">
    <property type="component" value="Unassembled WGS sequence"/>
</dbReference>
<dbReference type="InterPro" id="IPR025916">
    <property type="entry name" value="YdjO"/>
</dbReference>
<dbReference type="Pfam" id="PF14169">
    <property type="entry name" value="YdjO"/>
    <property type="match status" value="1"/>
</dbReference>
<protein>
    <recommendedName>
        <fullName evidence="3">Cold-shock protein</fullName>
    </recommendedName>
</protein>
<reference evidence="1 2" key="1">
    <citation type="submission" date="2019-07" db="EMBL/GenBank/DDBJ databases">
        <authorList>
            <person name="Kim J."/>
        </authorList>
    </citation>
    <scope>NUCLEOTIDE SEQUENCE [LARGE SCALE GENOMIC DNA]</scope>
    <source>
        <strain evidence="1 2">JC52</strain>
    </source>
</reference>
<evidence type="ECO:0008006" key="3">
    <source>
        <dbReference type="Google" id="ProtNLM"/>
    </source>
</evidence>
<dbReference type="EMBL" id="VNJI01000005">
    <property type="protein sequence ID" value="TVY10873.1"/>
    <property type="molecule type" value="Genomic_DNA"/>
</dbReference>
<comment type="caution">
    <text evidence="1">The sequence shown here is derived from an EMBL/GenBank/DDBJ whole genome shotgun (WGS) entry which is preliminary data.</text>
</comment>
<gene>
    <name evidence="1" type="ORF">FPZ49_05150</name>
</gene>
<dbReference type="RefSeq" id="WP_144844188.1">
    <property type="nucleotide sequence ID" value="NZ_VNJI01000005.1"/>
</dbReference>
<sequence>MSVQQDEAIKPEVKPTVIWKCKDAECKAWVREEYATNEYPECPLCKGPTIRSFKHLPAVPKAKKPPRTKKK</sequence>
<organism evidence="1 2">
    <name type="scientific">Paenibacillus cremeus</name>
    <dbReference type="NCBI Taxonomy" id="2163881"/>
    <lineage>
        <taxon>Bacteria</taxon>
        <taxon>Bacillati</taxon>
        <taxon>Bacillota</taxon>
        <taxon>Bacilli</taxon>
        <taxon>Bacillales</taxon>
        <taxon>Paenibacillaceae</taxon>
        <taxon>Paenibacillus</taxon>
    </lineage>
</organism>
<evidence type="ECO:0000313" key="1">
    <source>
        <dbReference type="EMBL" id="TVY10873.1"/>
    </source>
</evidence>
<dbReference type="AlphaFoldDB" id="A0A559KFG9"/>
<name>A0A559KFG9_9BACL</name>
<dbReference type="OrthoDB" id="1955171at2"/>
<evidence type="ECO:0000313" key="2">
    <source>
        <dbReference type="Proteomes" id="UP000317036"/>
    </source>
</evidence>
<keyword evidence="2" id="KW-1185">Reference proteome</keyword>
<proteinExistence type="predicted"/>
<accession>A0A559KFG9</accession>